<feature type="non-terminal residue" evidence="1">
    <location>
        <position position="191"/>
    </location>
</feature>
<evidence type="ECO:0000313" key="1">
    <source>
        <dbReference type="EMBL" id="KAJ8890587.1"/>
    </source>
</evidence>
<accession>A0ABQ9I254</accession>
<protein>
    <submittedName>
        <fullName evidence="1">Uncharacterized protein</fullName>
    </submittedName>
</protein>
<keyword evidence="2" id="KW-1185">Reference proteome</keyword>
<sequence>MQKCTSGNARGFTSKWKQQIFYDFNTKVTRVLLFRVIKKLEGRGFIVVAVVSGMGGSNQGLWKSLSILVGNVSFSNPPDRNECKIQKSINPLTCPSLTWQQKRMKHCVMLLATQLTAPATEVSPMMFLQTKPQNARAGRKGGSPDKTPRAKVNVRHVSMYVGNYGRLRRETSPVRTKMSRVVCDYYTTVVP</sequence>
<name>A0ABQ9I254_9NEOP</name>
<evidence type="ECO:0000313" key="2">
    <source>
        <dbReference type="Proteomes" id="UP001159363"/>
    </source>
</evidence>
<reference evidence="1 2" key="1">
    <citation type="submission" date="2023-02" db="EMBL/GenBank/DDBJ databases">
        <title>LHISI_Scaffold_Assembly.</title>
        <authorList>
            <person name="Stuart O.P."/>
            <person name="Cleave R."/>
            <person name="Magrath M.J.L."/>
            <person name="Mikheyev A.S."/>
        </authorList>
    </citation>
    <scope>NUCLEOTIDE SEQUENCE [LARGE SCALE GENOMIC DNA]</scope>
    <source>
        <strain evidence="1">Daus_M_001</strain>
        <tissue evidence="1">Leg muscle</tissue>
    </source>
</reference>
<dbReference type="Proteomes" id="UP001159363">
    <property type="component" value="Chromosome 3"/>
</dbReference>
<organism evidence="1 2">
    <name type="scientific">Dryococelus australis</name>
    <dbReference type="NCBI Taxonomy" id="614101"/>
    <lineage>
        <taxon>Eukaryota</taxon>
        <taxon>Metazoa</taxon>
        <taxon>Ecdysozoa</taxon>
        <taxon>Arthropoda</taxon>
        <taxon>Hexapoda</taxon>
        <taxon>Insecta</taxon>
        <taxon>Pterygota</taxon>
        <taxon>Neoptera</taxon>
        <taxon>Polyneoptera</taxon>
        <taxon>Phasmatodea</taxon>
        <taxon>Verophasmatodea</taxon>
        <taxon>Anareolatae</taxon>
        <taxon>Phasmatidae</taxon>
        <taxon>Eurycanthinae</taxon>
        <taxon>Dryococelus</taxon>
    </lineage>
</organism>
<proteinExistence type="predicted"/>
<gene>
    <name evidence="1" type="ORF">PR048_010096</name>
</gene>
<dbReference type="EMBL" id="JARBHB010000003">
    <property type="protein sequence ID" value="KAJ8890587.1"/>
    <property type="molecule type" value="Genomic_DNA"/>
</dbReference>
<comment type="caution">
    <text evidence="1">The sequence shown here is derived from an EMBL/GenBank/DDBJ whole genome shotgun (WGS) entry which is preliminary data.</text>
</comment>